<sequence>MPYRPIREVIGNRPFPVALPSNTIRECAFIMKEWKSSAVLVVDGRDRLLGILTERDIVFRCVALSAPLDTMAVSTVMTRDPRVMHIDKPFGHALHLMYEGGFRHMPVVDDSGKPVGLLAAHDALAMDGLQLEKDLVRREEITVLL</sequence>
<evidence type="ECO:0000256" key="2">
    <source>
        <dbReference type="PROSITE-ProRule" id="PRU00703"/>
    </source>
</evidence>
<dbReference type="Pfam" id="PF00571">
    <property type="entry name" value="CBS"/>
    <property type="match status" value="2"/>
</dbReference>
<organism evidence="4 5">
    <name type="scientific">Azospira restricta</name>
    <dbReference type="NCBI Taxonomy" id="404405"/>
    <lineage>
        <taxon>Bacteria</taxon>
        <taxon>Pseudomonadati</taxon>
        <taxon>Pseudomonadota</taxon>
        <taxon>Betaproteobacteria</taxon>
        <taxon>Rhodocyclales</taxon>
        <taxon>Rhodocyclaceae</taxon>
        <taxon>Azospira</taxon>
    </lineage>
</organism>
<evidence type="ECO:0000259" key="3">
    <source>
        <dbReference type="PROSITE" id="PS51371"/>
    </source>
</evidence>
<keyword evidence="5" id="KW-1185">Reference proteome</keyword>
<evidence type="ECO:0000313" key="5">
    <source>
        <dbReference type="Proteomes" id="UP000663444"/>
    </source>
</evidence>
<dbReference type="InterPro" id="IPR000644">
    <property type="entry name" value="CBS_dom"/>
</dbReference>
<dbReference type="SMART" id="SM00116">
    <property type="entry name" value="CBS"/>
    <property type="match status" value="2"/>
</dbReference>
<dbReference type="AlphaFoldDB" id="A0A974SNA5"/>
<dbReference type="EMBL" id="CP064781">
    <property type="protein sequence ID" value="QRJ63322.1"/>
    <property type="molecule type" value="Genomic_DNA"/>
</dbReference>
<evidence type="ECO:0000313" key="4">
    <source>
        <dbReference type="EMBL" id="QRJ63322.1"/>
    </source>
</evidence>
<dbReference type="InterPro" id="IPR051462">
    <property type="entry name" value="CBS_domain-containing"/>
</dbReference>
<dbReference type="PANTHER" id="PTHR48108">
    <property type="entry name" value="CBS DOMAIN-CONTAINING PROTEIN CBSX2, CHLOROPLASTIC"/>
    <property type="match status" value="1"/>
</dbReference>
<keyword evidence="1" id="KW-0677">Repeat</keyword>
<dbReference type="RefSeq" id="WP_203386850.1">
    <property type="nucleotide sequence ID" value="NZ_CP064781.1"/>
</dbReference>
<proteinExistence type="predicted"/>
<feature type="domain" description="CBS" evidence="3">
    <location>
        <begin position="77"/>
        <end position="135"/>
    </location>
</feature>
<evidence type="ECO:0000256" key="1">
    <source>
        <dbReference type="ARBA" id="ARBA00022737"/>
    </source>
</evidence>
<dbReference type="KEGG" id="ares:IWH25_16485"/>
<protein>
    <submittedName>
        <fullName evidence="4">CBS domain-containing protein</fullName>
    </submittedName>
</protein>
<dbReference type="InterPro" id="IPR046342">
    <property type="entry name" value="CBS_dom_sf"/>
</dbReference>
<dbReference type="PROSITE" id="PS51371">
    <property type="entry name" value="CBS"/>
    <property type="match status" value="2"/>
</dbReference>
<dbReference type="Proteomes" id="UP000663444">
    <property type="component" value="Chromosome"/>
</dbReference>
<dbReference type="PANTHER" id="PTHR48108:SF26">
    <property type="entry name" value="CBS DOMAIN-CONTAINING PROTEIN DDB_G0289609"/>
    <property type="match status" value="1"/>
</dbReference>
<dbReference type="SUPFAM" id="SSF54631">
    <property type="entry name" value="CBS-domain pair"/>
    <property type="match status" value="1"/>
</dbReference>
<name>A0A974SNA5_9RHOO</name>
<accession>A0A974SNA5</accession>
<keyword evidence="2" id="KW-0129">CBS domain</keyword>
<feature type="domain" description="CBS" evidence="3">
    <location>
        <begin position="11"/>
        <end position="70"/>
    </location>
</feature>
<reference evidence="4" key="1">
    <citation type="submission" date="2020-11" db="EMBL/GenBank/DDBJ databases">
        <title>Azospira restricta DSM 18626 genome sequence.</title>
        <authorList>
            <person name="Moe W.M."/>
        </authorList>
    </citation>
    <scope>NUCLEOTIDE SEQUENCE</scope>
    <source>
        <strain evidence="4">DSM 18626</strain>
    </source>
</reference>
<gene>
    <name evidence="4" type="ORF">IWH25_16485</name>
</gene>
<dbReference type="Gene3D" id="3.10.580.10">
    <property type="entry name" value="CBS-domain"/>
    <property type="match status" value="1"/>
</dbReference>